<feature type="region of interest" description="Disordered" evidence="4">
    <location>
        <begin position="61"/>
        <end position="95"/>
    </location>
</feature>
<proteinExistence type="predicted"/>
<dbReference type="InterPro" id="IPR050204">
    <property type="entry name" value="AraC_XylS_family_regulators"/>
</dbReference>
<accession>A0AA41Q9Q2</accession>
<dbReference type="PANTHER" id="PTHR46796">
    <property type="entry name" value="HTH-TYPE TRANSCRIPTIONAL ACTIVATOR RHAS-RELATED"/>
    <property type="match status" value="1"/>
</dbReference>
<dbReference type="Gene3D" id="1.10.10.60">
    <property type="entry name" value="Homeodomain-like"/>
    <property type="match status" value="1"/>
</dbReference>
<evidence type="ECO:0000313" key="7">
    <source>
        <dbReference type="Proteomes" id="UP001165378"/>
    </source>
</evidence>
<keyword evidence="2" id="KW-0238">DNA-binding</keyword>
<keyword evidence="7" id="KW-1185">Reference proteome</keyword>
<dbReference type="PROSITE" id="PS01124">
    <property type="entry name" value="HTH_ARAC_FAMILY_2"/>
    <property type="match status" value="1"/>
</dbReference>
<name>A0AA41Q9Q2_9ACTN</name>
<feature type="domain" description="HTH araC/xylS-type" evidence="5">
    <location>
        <begin position="189"/>
        <end position="289"/>
    </location>
</feature>
<dbReference type="PANTHER" id="PTHR46796:SF15">
    <property type="entry name" value="BLL1074 PROTEIN"/>
    <property type="match status" value="1"/>
</dbReference>
<protein>
    <submittedName>
        <fullName evidence="6">Helix-turn-helix domain-containing protein</fullName>
    </submittedName>
</protein>
<evidence type="ECO:0000259" key="5">
    <source>
        <dbReference type="PROSITE" id="PS01124"/>
    </source>
</evidence>
<organism evidence="6 7">
    <name type="scientific">Yinghuangia soli</name>
    <dbReference type="NCBI Taxonomy" id="2908204"/>
    <lineage>
        <taxon>Bacteria</taxon>
        <taxon>Bacillati</taxon>
        <taxon>Actinomycetota</taxon>
        <taxon>Actinomycetes</taxon>
        <taxon>Kitasatosporales</taxon>
        <taxon>Streptomycetaceae</taxon>
        <taxon>Yinghuangia</taxon>
    </lineage>
</organism>
<reference evidence="6" key="1">
    <citation type="submission" date="2022-01" db="EMBL/GenBank/DDBJ databases">
        <title>Genome-Based Taxonomic Classification of the Phylum Actinobacteria.</title>
        <authorList>
            <person name="Gao Y."/>
        </authorList>
    </citation>
    <scope>NUCLEOTIDE SEQUENCE</scope>
    <source>
        <strain evidence="6">KLBMP 8922</strain>
    </source>
</reference>
<evidence type="ECO:0000256" key="1">
    <source>
        <dbReference type="ARBA" id="ARBA00023015"/>
    </source>
</evidence>
<sequence>MAHLREAEASLTRRPSVPALRPLIHAIGYTDAQYAHAAELALPNGGVQLLVNLDGDVLSSTRLRDGSDAGPDGPSGHAHSGPGTRPPAVTSVGGGALQGPYTGPAVIDPAQQRAIVWVAFRTAGAHPFLGDPLAAVRDRLVGLDDLWGRSGATLRERLLHAMEDGGPAACLAALEAALLDAAEPDRLPDPAVLACAARLDAGATVAEAADSVGWTTRRLSERFGAHVGLAPKQYARVRRFQRLLAQVNAGPQSPDWALLAADCGYHDQAHLIHEFRALAGMTPTAYAPRSAAEPNHVPLGG</sequence>
<dbReference type="GO" id="GO:0003700">
    <property type="term" value="F:DNA-binding transcription factor activity"/>
    <property type="evidence" value="ECO:0007669"/>
    <property type="project" value="InterPro"/>
</dbReference>
<dbReference type="Pfam" id="PF12833">
    <property type="entry name" value="HTH_18"/>
    <property type="match status" value="1"/>
</dbReference>
<keyword evidence="1" id="KW-0805">Transcription regulation</keyword>
<dbReference type="GO" id="GO:0043565">
    <property type="term" value="F:sequence-specific DNA binding"/>
    <property type="evidence" value="ECO:0007669"/>
    <property type="project" value="InterPro"/>
</dbReference>
<evidence type="ECO:0000256" key="3">
    <source>
        <dbReference type="ARBA" id="ARBA00023163"/>
    </source>
</evidence>
<dbReference type="InterPro" id="IPR018060">
    <property type="entry name" value="HTH_AraC"/>
</dbReference>
<comment type="caution">
    <text evidence="6">The sequence shown here is derived from an EMBL/GenBank/DDBJ whole genome shotgun (WGS) entry which is preliminary data.</text>
</comment>
<keyword evidence="3" id="KW-0804">Transcription</keyword>
<dbReference type="RefSeq" id="WP_235058120.1">
    <property type="nucleotide sequence ID" value="NZ_JAKFHA010000047.1"/>
</dbReference>
<evidence type="ECO:0000256" key="2">
    <source>
        <dbReference type="ARBA" id="ARBA00023125"/>
    </source>
</evidence>
<dbReference type="EMBL" id="JAKFHA010000047">
    <property type="protein sequence ID" value="MCF2533346.1"/>
    <property type="molecule type" value="Genomic_DNA"/>
</dbReference>
<dbReference type="AlphaFoldDB" id="A0AA41Q9Q2"/>
<evidence type="ECO:0000313" key="6">
    <source>
        <dbReference type="EMBL" id="MCF2533346.1"/>
    </source>
</evidence>
<dbReference type="SMART" id="SM00342">
    <property type="entry name" value="HTH_ARAC"/>
    <property type="match status" value="1"/>
</dbReference>
<dbReference type="Proteomes" id="UP001165378">
    <property type="component" value="Unassembled WGS sequence"/>
</dbReference>
<gene>
    <name evidence="6" type="ORF">LZ495_39865</name>
</gene>
<evidence type="ECO:0000256" key="4">
    <source>
        <dbReference type="SAM" id="MobiDB-lite"/>
    </source>
</evidence>